<name>A0A182M3R7_9DIPT</name>
<dbReference type="EMBL" id="AXCM01021321">
    <property type="status" value="NOT_ANNOTATED_CDS"/>
    <property type="molecule type" value="Genomic_DNA"/>
</dbReference>
<dbReference type="Proteomes" id="UP000075883">
    <property type="component" value="Unassembled WGS sequence"/>
</dbReference>
<feature type="signal peptide" evidence="1">
    <location>
        <begin position="1"/>
        <end position="39"/>
    </location>
</feature>
<reference evidence="3" key="1">
    <citation type="submission" date="2013-09" db="EMBL/GenBank/DDBJ databases">
        <title>The Genome Sequence of Anopheles culicifacies species A.</title>
        <authorList>
            <consortium name="The Broad Institute Genomics Platform"/>
            <person name="Neafsey D.E."/>
            <person name="Besansky N."/>
            <person name="Howell P."/>
            <person name="Walton C."/>
            <person name="Young S.K."/>
            <person name="Zeng Q."/>
            <person name="Gargeya S."/>
            <person name="Fitzgerald M."/>
            <person name="Haas B."/>
            <person name="Abouelleil A."/>
            <person name="Allen A.W."/>
            <person name="Alvarado L."/>
            <person name="Arachchi H.M."/>
            <person name="Berlin A.M."/>
            <person name="Chapman S.B."/>
            <person name="Gainer-Dewar J."/>
            <person name="Goldberg J."/>
            <person name="Griggs A."/>
            <person name="Gujja S."/>
            <person name="Hansen M."/>
            <person name="Howarth C."/>
            <person name="Imamovic A."/>
            <person name="Ireland A."/>
            <person name="Larimer J."/>
            <person name="McCowan C."/>
            <person name="Murphy C."/>
            <person name="Pearson M."/>
            <person name="Poon T.W."/>
            <person name="Priest M."/>
            <person name="Roberts A."/>
            <person name="Saif S."/>
            <person name="Shea T."/>
            <person name="Sisk P."/>
            <person name="Sykes S."/>
            <person name="Wortman J."/>
            <person name="Nusbaum C."/>
            <person name="Birren B."/>
        </authorList>
    </citation>
    <scope>NUCLEOTIDE SEQUENCE [LARGE SCALE GENOMIC DNA]</scope>
    <source>
        <strain evidence="3">A-37</strain>
    </source>
</reference>
<keyword evidence="3" id="KW-1185">Reference proteome</keyword>
<evidence type="ECO:0000313" key="2">
    <source>
        <dbReference type="EnsemblMetazoa" id="ACUA008738-PA"/>
    </source>
</evidence>
<feature type="chain" id="PRO_5045078036" evidence="1">
    <location>
        <begin position="40"/>
        <end position="194"/>
    </location>
</feature>
<proteinExistence type="predicted"/>
<dbReference type="AlphaFoldDB" id="A0A182M3R7"/>
<accession>A0A182M3R7</accession>
<dbReference type="EnsemblMetazoa" id="ACUA008738-RA">
    <property type="protein sequence ID" value="ACUA008738-PA"/>
    <property type="gene ID" value="ACUA008738"/>
</dbReference>
<organism evidence="2 3">
    <name type="scientific">Anopheles culicifacies</name>
    <dbReference type="NCBI Taxonomy" id="139723"/>
    <lineage>
        <taxon>Eukaryota</taxon>
        <taxon>Metazoa</taxon>
        <taxon>Ecdysozoa</taxon>
        <taxon>Arthropoda</taxon>
        <taxon>Hexapoda</taxon>
        <taxon>Insecta</taxon>
        <taxon>Pterygota</taxon>
        <taxon>Neoptera</taxon>
        <taxon>Endopterygota</taxon>
        <taxon>Diptera</taxon>
        <taxon>Nematocera</taxon>
        <taxon>Culicoidea</taxon>
        <taxon>Culicidae</taxon>
        <taxon>Anophelinae</taxon>
        <taxon>Anopheles</taxon>
        <taxon>culicifacies species complex</taxon>
    </lineage>
</organism>
<reference evidence="2" key="2">
    <citation type="submission" date="2020-05" db="UniProtKB">
        <authorList>
            <consortium name="EnsemblMetazoa"/>
        </authorList>
    </citation>
    <scope>IDENTIFICATION</scope>
    <source>
        <strain evidence="2">A-37</strain>
    </source>
</reference>
<evidence type="ECO:0000256" key="1">
    <source>
        <dbReference type="SAM" id="SignalP"/>
    </source>
</evidence>
<protein>
    <submittedName>
        <fullName evidence="2">Uncharacterized protein</fullName>
    </submittedName>
</protein>
<keyword evidence="1" id="KW-0732">Signal</keyword>
<dbReference type="VEuPathDB" id="VectorBase:ACUA008738"/>
<evidence type="ECO:0000313" key="3">
    <source>
        <dbReference type="Proteomes" id="UP000075883"/>
    </source>
</evidence>
<sequence>MPMRSFKRNDRTAGAPKWALNIFLILVGVLLLLGAPVRSQQEEPKQTSTGKCPLTEQEVNTLIDLLNKLEQETKPTEFEFDYAEESDETLDAESRLTARCARELKKLRDAISDLPRSYYDYKQVTSTLHPRWYKLYEDRFTERKDTLAYQMEYVLKQVRPQDQLQQKKLREKYVEVEKRMNATALEVAKRRQKA</sequence>